<evidence type="ECO:0000256" key="6">
    <source>
        <dbReference type="ARBA" id="ARBA00022960"/>
    </source>
</evidence>
<dbReference type="RefSeq" id="WP_160334606.1">
    <property type="nucleotide sequence ID" value="NZ_WSRP01000006.1"/>
</dbReference>
<dbReference type="InterPro" id="IPR013221">
    <property type="entry name" value="Mur_ligase_cen"/>
</dbReference>
<evidence type="ECO:0000256" key="5">
    <source>
        <dbReference type="ARBA" id="ARBA00022840"/>
    </source>
</evidence>
<dbReference type="EMBL" id="WSRP01000006">
    <property type="protein sequence ID" value="MVX56174.1"/>
    <property type="molecule type" value="Genomic_DNA"/>
</dbReference>
<dbReference type="InterPro" id="IPR036565">
    <property type="entry name" value="Mur-like_cat_sf"/>
</dbReference>
<keyword evidence="5 10" id="KW-0067">ATP-binding</keyword>
<evidence type="ECO:0000256" key="8">
    <source>
        <dbReference type="ARBA" id="ARBA00023306"/>
    </source>
</evidence>
<keyword evidence="7 10" id="KW-0573">Peptidoglycan synthesis</keyword>
<evidence type="ECO:0000256" key="11">
    <source>
        <dbReference type="RuleBase" id="RU004136"/>
    </source>
</evidence>
<feature type="domain" description="Mur ligase C-terminal" evidence="13">
    <location>
        <begin position="324"/>
        <end position="435"/>
    </location>
</feature>
<feature type="binding site" evidence="10">
    <location>
        <begin position="111"/>
        <end position="117"/>
    </location>
    <ligand>
        <name>ATP</name>
        <dbReference type="ChEBI" id="CHEBI:30616"/>
    </ligand>
</feature>
<comment type="pathway">
    <text evidence="10 11">Cell wall biogenesis; peptidoglycan biosynthesis.</text>
</comment>
<dbReference type="GO" id="GO:0071555">
    <property type="term" value="P:cell wall organization"/>
    <property type="evidence" value="ECO:0007669"/>
    <property type="project" value="UniProtKB-KW"/>
</dbReference>
<evidence type="ECO:0000259" key="12">
    <source>
        <dbReference type="Pfam" id="PF01225"/>
    </source>
</evidence>
<evidence type="ECO:0000259" key="14">
    <source>
        <dbReference type="Pfam" id="PF08245"/>
    </source>
</evidence>
<gene>
    <name evidence="10 15" type="primary">murF</name>
    <name evidence="15" type="ORF">E5987_03000</name>
</gene>
<dbReference type="InterPro" id="IPR005863">
    <property type="entry name" value="UDP-N-AcMur_synth"/>
</dbReference>
<evidence type="ECO:0000256" key="10">
    <source>
        <dbReference type="HAMAP-Rule" id="MF_02019"/>
    </source>
</evidence>
<comment type="function">
    <text evidence="10 11">Involved in cell wall formation. Catalyzes the final step in the synthesis of UDP-N-acetylmuramoyl-pentapeptide, the precursor of murein.</text>
</comment>
<dbReference type="AlphaFoldDB" id="A0A6L6YFN1"/>
<evidence type="ECO:0000256" key="7">
    <source>
        <dbReference type="ARBA" id="ARBA00022984"/>
    </source>
</evidence>
<dbReference type="HAMAP" id="MF_02019">
    <property type="entry name" value="MurF"/>
    <property type="match status" value="1"/>
</dbReference>
<dbReference type="Pfam" id="PF02875">
    <property type="entry name" value="Mur_ligase_C"/>
    <property type="match status" value="1"/>
</dbReference>
<dbReference type="NCBIfam" id="TIGR01143">
    <property type="entry name" value="murF"/>
    <property type="match status" value="1"/>
</dbReference>
<dbReference type="InterPro" id="IPR051046">
    <property type="entry name" value="MurCDEF_CellWall_CoF430Synth"/>
</dbReference>
<feature type="domain" description="Mur ligase central" evidence="14">
    <location>
        <begin position="109"/>
        <end position="293"/>
    </location>
</feature>
<dbReference type="Gene3D" id="3.40.1390.10">
    <property type="entry name" value="MurE/MurF, N-terminal domain"/>
    <property type="match status" value="1"/>
</dbReference>
<keyword evidence="9 10" id="KW-0961">Cell wall biogenesis/degradation</keyword>
<comment type="catalytic activity">
    <reaction evidence="10 11">
        <text>D-alanyl-D-alanine + UDP-N-acetyl-alpha-D-muramoyl-L-alanyl-gamma-D-glutamyl-meso-2,6-diaminopimelate + ATP = UDP-N-acetyl-alpha-D-muramoyl-L-alanyl-gamma-D-glutamyl-meso-2,6-diaminopimeloyl-D-alanyl-D-alanine + ADP + phosphate + H(+)</text>
        <dbReference type="Rhea" id="RHEA:28374"/>
        <dbReference type="ChEBI" id="CHEBI:15378"/>
        <dbReference type="ChEBI" id="CHEBI:30616"/>
        <dbReference type="ChEBI" id="CHEBI:43474"/>
        <dbReference type="ChEBI" id="CHEBI:57822"/>
        <dbReference type="ChEBI" id="CHEBI:61386"/>
        <dbReference type="ChEBI" id="CHEBI:83905"/>
        <dbReference type="ChEBI" id="CHEBI:456216"/>
        <dbReference type="EC" id="6.3.2.10"/>
    </reaction>
</comment>
<dbReference type="UniPathway" id="UPA00219"/>
<evidence type="ECO:0000313" key="16">
    <source>
        <dbReference type="Proteomes" id="UP000472580"/>
    </source>
</evidence>
<dbReference type="SUPFAM" id="SSF53623">
    <property type="entry name" value="MurD-like peptide ligases, catalytic domain"/>
    <property type="match status" value="1"/>
</dbReference>
<name>A0A6L6YFN1_9BURK</name>
<dbReference type="GO" id="GO:0051301">
    <property type="term" value="P:cell division"/>
    <property type="evidence" value="ECO:0007669"/>
    <property type="project" value="UniProtKB-KW"/>
</dbReference>
<dbReference type="EC" id="6.3.2.10" evidence="10 11"/>
<evidence type="ECO:0000256" key="1">
    <source>
        <dbReference type="ARBA" id="ARBA00022490"/>
    </source>
</evidence>
<dbReference type="InterPro" id="IPR000713">
    <property type="entry name" value="Mur_ligase_N"/>
</dbReference>
<comment type="caution">
    <text evidence="15">The sequence shown here is derived from an EMBL/GenBank/DDBJ whole genome shotgun (WGS) entry which is preliminary data.</text>
</comment>
<keyword evidence="8 10" id="KW-0131">Cell cycle</keyword>
<reference evidence="15 16" key="1">
    <citation type="submission" date="2019-12" db="EMBL/GenBank/DDBJ databases">
        <title>Microbes associate with the intestines of laboratory mice.</title>
        <authorList>
            <person name="Navarre W."/>
            <person name="Wong E."/>
        </authorList>
    </citation>
    <scope>NUCLEOTIDE SEQUENCE [LARGE SCALE GENOMIC DNA]</scope>
    <source>
        <strain evidence="15 16">NM82_D38</strain>
    </source>
</reference>
<dbReference type="InterPro" id="IPR004101">
    <property type="entry name" value="Mur_ligase_C"/>
</dbReference>
<dbReference type="PANTHER" id="PTHR43024">
    <property type="entry name" value="UDP-N-ACETYLMURAMOYL-TRIPEPTIDE--D-ALANYL-D-ALANINE LIGASE"/>
    <property type="match status" value="1"/>
</dbReference>
<dbReference type="Gene3D" id="3.40.1190.10">
    <property type="entry name" value="Mur-like, catalytic domain"/>
    <property type="match status" value="1"/>
</dbReference>
<dbReference type="GO" id="GO:0005737">
    <property type="term" value="C:cytoplasm"/>
    <property type="evidence" value="ECO:0007669"/>
    <property type="project" value="UniProtKB-SubCell"/>
</dbReference>
<keyword evidence="4 10" id="KW-0547">Nucleotide-binding</keyword>
<keyword evidence="6 10" id="KW-0133">Cell shape</keyword>
<evidence type="ECO:0000256" key="2">
    <source>
        <dbReference type="ARBA" id="ARBA00022598"/>
    </source>
</evidence>
<keyword evidence="3 10" id="KW-0132">Cell division</keyword>
<keyword evidence="2 10" id="KW-0436">Ligase</keyword>
<dbReference type="GO" id="GO:0005524">
    <property type="term" value="F:ATP binding"/>
    <property type="evidence" value="ECO:0007669"/>
    <property type="project" value="UniProtKB-UniRule"/>
</dbReference>
<dbReference type="SUPFAM" id="SSF63418">
    <property type="entry name" value="MurE/MurF N-terminal domain"/>
    <property type="match status" value="1"/>
</dbReference>
<proteinExistence type="inferred from homology"/>
<accession>A0A6L6YFN1</accession>
<dbReference type="Proteomes" id="UP000472580">
    <property type="component" value="Unassembled WGS sequence"/>
</dbReference>
<feature type="domain" description="Mur ligase N-terminal catalytic" evidence="12">
    <location>
        <begin position="30"/>
        <end position="73"/>
    </location>
</feature>
<dbReference type="PANTHER" id="PTHR43024:SF1">
    <property type="entry name" value="UDP-N-ACETYLMURAMOYL-TRIPEPTIDE--D-ALANYL-D-ALANINE LIGASE"/>
    <property type="match status" value="1"/>
</dbReference>
<comment type="similarity">
    <text evidence="10">Belongs to the MurCDEF family. MurF subfamily.</text>
</comment>
<dbReference type="OrthoDB" id="9801978at2"/>
<organism evidence="15 16">
    <name type="scientific">Parasutterella muris</name>
    <dbReference type="NCBI Taxonomy" id="2565572"/>
    <lineage>
        <taxon>Bacteria</taxon>
        <taxon>Pseudomonadati</taxon>
        <taxon>Pseudomonadota</taxon>
        <taxon>Betaproteobacteria</taxon>
        <taxon>Burkholderiales</taxon>
        <taxon>Sutterellaceae</taxon>
        <taxon>Parasutterella</taxon>
    </lineage>
</organism>
<dbReference type="Gene3D" id="3.90.190.20">
    <property type="entry name" value="Mur ligase, C-terminal domain"/>
    <property type="match status" value="1"/>
</dbReference>
<sequence length="457" mass="50218">MNEALMTIGELAEMLGAKESLRGSPAVKFSSVHFDSRKIEPNGLFFAIKGENDGHEYVQNAADAGAAAAVVDHYVPVSIPQLLVKDTRAALLKSAAGWRQRFNIPVIAVAGSNGKTTTTQMILSILKNRYEPGTWVGTEGNLNNDLGVPLMLWRLRKEHEIAAFEVGMNHIGEMKPLVQAVSPTIGTVTNTMRDHQEFLASLSETAKENGEVFAQLPRQGVAVINATDPFAIEWRKMAGNHRVVTFGTEDSDVYAIPKSEDEFLLVTPVGRISIKLKVRGAHNFMNAVNASAVLFALGRDLVDIKNGLEKFEPVRHRGESCVLEDGTVLIDDSYNANPDSMLAAVRLLSQYPQKKIFVAGDMGELGAQSPQFHKELGEVVRNVGIAHFFCVGNRMMDAAEGYGEGTRHFDSIEELEEGLREEIVKEPCVVLFKASNFMKLYQLADRIRQNPPKKEGA</sequence>
<dbReference type="GO" id="GO:0047480">
    <property type="term" value="F:UDP-N-acetylmuramoyl-tripeptide-D-alanyl-D-alanine ligase activity"/>
    <property type="evidence" value="ECO:0007669"/>
    <property type="project" value="UniProtKB-UniRule"/>
</dbReference>
<dbReference type="Pfam" id="PF01225">
    <property type="entry name" value="Mur_ligase"/>
    <property type="match status" value="1"/>
</dbReference>
<keyword evidence="16" id="KW-1185">Reference proteome</keyword>
<dbReference type="Pfam" id="PF08245">
    <property type="entry name" value="Mur_ligase_M"/>
    <property type="match status" value="1"/>
</dbReference>
<dbReference type="InterPro" id="IPR036615">
    <property type="entry name" value="Mur_ligase_C_dom_sf"/>
</dbReference>
<evidence type="ECO:0000259" key="13">
    <source>
        <dbReference type="Pfam" id="PF02875"/>
    </source>
</evidence>
<protein>
    <recommendedName>
        <fullName evidence="10 11">UDP-N-acetylmuramoyl-tripeptide--D-alanyl-D-alanine ligase</fullName>
        <ecNumber evidence="10 11">6.3.2.10</ecNumber>
    </recommendedName>
    <alternativeName>
        <fullName evidence="10">D-alanyl-D-alanine-adding enzyme</fullName>
    </alternativeName>
</protein>
<evidence type="ECO:0000256" key="9">
    <source>
        <dbReference type="ARBA" id="ARBA00023316"/>
    </source>
</evidence>
<dbReference type="SUPFAM" id="SSF53244">
    <property type="entry name" value="MurD-like peptide ligases, peptide-binding domain"/>
    <property type="match status" value="1"/>
</dbReference>
<evidence type="ECO:0000313" key="15">
    <source>
        <dbReference type="EMBL" id="MVX56174.1"/>
    </source>
</evidence>
<evidence type="ECO:0000256" key="3">
    <source>
        <dbReference type="ARBA" id="ARBA00022618"/>
    </source>
</evidence>
<keyword evidence="1 10" id="KW-0963">Cytoplasm</keyword>
<comment type="subcellular location">
    <subcellularLocation>
        <location evidence="10 11">Cytoplasm</location>
    </subcellularLocation>
</comment>
<dbReference type="InterPro" id="IPR035911">
    <property type="entry name" value="MurE/MurF_N"/>
</dbReference>
<evidence type="ECO:0000256" key="4">
    <source>
        <dbReference type="ARBA" id="ARBA00022741"/>
    </source>
</evidence>
<dbReference type="GO" id="GO:0008360">
    <property type="term" value="P:regulation of cell shape"/>
    <property type="evidence" value="ECO:0007669"/>
    <property type="project" value="UniProtKB-KW"/>
</dbReference>
<dbReference type="GO" id="GO:0009252">
    <property type="term" value="P:peptidoglycan biosynthetic process"/>
    <property type="evidence" value="ECO:0007669"/>
    <property type="project" value="UniProtKB-UniRule"/>
</dbReference>